<keyword evidence="3" id="KW-1185">Reference proteome</keyword>
<reference evidence="2" key="1">
    <citation type="journal article" date="2020" name="bioRxiv">
        <title>Hybrid origin of Populus tomentosa Carr. identified through genome sequencing and phylogenomic analysis.</title>
        <authorList>
            <person name="An X."/>
            <person name="Gao K."/>
            <person name="Chen Z."/>
            <person name="Li J."/>
            <person name="Yang X."/>
            <person name="Yang X."/>
            <person name="Zhou J."/>
            <person name="Guo T."/>
            <person name="Zhao T."/>
            <person name="Huang S."/>
            <person name="Miao D."/>
            <person name="Khan W.U."/>
            <person name="Rao P."/>
            <person name="Ye M."/>
            <person name="Lei B."/>
            <person name="Liao W."/>
            <person name="Wang J."/>
            <person name="Ji L."/>
            <person name="Li Y."/>
            <person name="Guo B."/>
            <person name="Mustafa N.S."/>
            <person name="Li S."/>
            <person name="Yun Q."/>
            <person name="Keller S.R."/>
            <person name="Mao J."/>
            <person name="Zhang R."/>
            <person name="Strauss S.H."/>
        </authorList>
    </citation>
    <scope>NUCLEOTIDE SEQUENCE</scope>
    <source>
        <strain evidence="2">GM15</strain>
        <tissue evidence="2">Leaf</tissue>
    </source>
</reference>
<protein>
    <submittedName>
        <fullName evidence="2">Uncharacterized protein</fullName>
    </submittedName>
</protein>
<dbReference type="PANTHER" id="PTHR31170">
    <property type="entry name" value="BNAC04G53230D PROTEIN"/>
    <property type="match status" value="1"/>
</dbReference>
<evidence type="ECO:0000256" key="1">
    <source>
        <dbReference type="SAM" id="Phobius"/>
    </source>
</evidence>
<feature type="transmembrane region" description="Helical" evidence="1">
    <location>
        <begin position="379"/>
        <end position="400"/>
    </location>
</feature>
<dbReference type="EMBL" id="JAAWWB010000032">
    <property type="protein sequence ID" value="KAG6743732.1"/>
    <property type="molecule type" value="Genomic_DNA"/>
</dbReference>
<evidence type="ECO:0000313" key="3">
    <source>
        <dbReference type="Proteomes" id="UP000886885"/>
    </source>
</evidence>
<dbReference type="Proteomes" id="UP000886885">
    <property type="component" value="Chromosome 16D"/>
</dbReference>
<keyword evidence="1" id="KW-1133">Transmembrane helix</keyword>
<keyword evidence="1" id="KW-0472">Membrane</keyword>
<organism evidence="2 3">
    <name type="scientific">Populus tomentosa</name>
    <name type="common">Chinese white poplar</name>
    <dbReference type="NCBI Taxonomy" id="118781"/>
    <lineage>
        <taxon>Eukaryota</taxon>
        <taxon>Viridiplantae</taxon>
        <taxon>Streptophyta</taxon>
        <taxon>Embryophyta</taxon>
        <taxon>Tracheophyta</taxon>
        <taxon>Spermatophyta</taxon>
        <taxon>Magnoliopsida</taxon>
        <taxon>eudicotyledons</taxon>
        <taxon>Gunneridae</taxon>
        <taxon>Pentapetalae</taxon>
        <taxon>rosids</taxon>
        <taxon>fabids</taxon>
        <taxon>Malpighiales</taxon>
        <taxon>Salicaceae</taxon>
        <taxon>Saliceae</taxon>
        <taxon>Populus</taxon>
    </lineage>
</organism>
<comment type="caution">
    <text evidence="2">The sequence shown here is derived from an EMBL/GenBank/DDBJ whole genome shotgun (WGS) entry which is preliminary data.</text>
</comment>
<sequence>MAEELKIAIPQEANSHFSGGPHEWLACIITEGQIKTGNSQMQVPQIPNVPRLLRQIQSNQKCYDPSLVSIGPYHHGKPELRDMEKLKVAFTSKFVDDSGICIEDFYCKVAEVAIDARRCYAEDSTDEFDDEKFTQIMFLDGCFILQFIFCLLRRPEDLKMPGHQVVLVKRDLLLLENQLPFQVIWSLMKLRFGKGEEGEGNKLINDFIRHIRALPPLKESIKEMIKKFAGKCISQKPPTTMWGNKETEEPQPVHLLGLLHTHHINKEACSHCSTRSCDWYSYRSAKDLKKVGIRFRPNWTHAYSDVQTNTSATNHRRVIQVRALKLDSEVADLFNQMSRNLVPNPYAYSDVKRRIELDRKSIIKKWVAEWMNTYFSSPWSFIALVAATFTIVLTCIQSYFSMFPQ</sequence>
<dbReference type="Pfam" id="PF03140">
    <property type="entry name" value="DUF247"/>
    <property type="match status" value="2"/>
</dbReference>
<name>A0A8X7Y7T6_POPTO</name>
<accession>A0A8X7Y7T6</accession>
<keyword evidence="1" id="KW-0812">Transmembrane</keyword>
<dbReference type="PANTHER" id="PTHR31170:SF25">
    <property type="entry name" value="BNAA09G04570D PROTEIN"/>
    <property type="match status" value="1"/>
</dbReference>
<evidence type="ECO:0000313" key="2">
    <source>
        <dbReference type="EMBL" id="KAG6743732.1"/>
    </source>
</evidence>
<gene>
    <name evidence="2" type="ORF">POTOM_052433</name>
</gene>
<dbReference type="AlphaFoldDB" id="A0A8X7Y7T6"/>
<dbReference type="OrthoDB" id="1849062at2759"/>
<dbReference type="InterPro" id="IPR004158">
    <property type="entry name" value="DUF247_pln"/>
</dbReference>
<proteinExistence type="predicted"/>